<dbReference type="PANTHER" id="PTHR13697">
    <property type="entry name" value="PHOSPHOFRUCTOKINASE"/>
    <property type="match status" value="1"/>
</dbReference>
<dbReference type="AlphaFoldDB" id="A0A6I1MH33"/>
<dbReference type="GO" id="GO:0005945">
    <property type="term" value="C:6-phosphofructokinase complex"/>
    <property type="evidence" value="ECO:0007669"/>
    <property type="project" value="TreeGrafter"/>
</dbReference>
<sequence length="319" mass="33952">MKKIAVLTSGGDAPGMNAAVRAVVRMALHNGIEVMGVQRGYAGLISGELFKMDRKSVSDIIQRGGTVLRTARCKEFKQEEVREKAAAILKAYGVDALVVCGGDGSFTGAKLLSKLGVKTVGLPGTIDNDLAYTDYTIGFDTALNTVLDAISKLRDTSSSHERVSVIEVMGRNCGDLTLYAGIAGGAEAIIVPEMPFNKDELIQTILQGKLNGKLHNIVLVAEGVGGAEELAKEIEEVTGIESRATILGHIQRGGNPTAMDTVLASRMGAKAVQVLMEGKTSRVIGIKDNKIFDQDIDEALAMERTFDVDLYNIANAINQ</sequence>
<evidence type="ECO:0000256" key="15">
    <source>
        <dbReference type="HAMAP-Rule" id="MF_00339"/>
    </source>
</evidence>
<evidence type="ECO:0000256" key="11">
    <source>
        <dbReference type="ARBA" id="ARBA00022840"/>
    </source>
</evidence>
<feature type="binding site" evidence="15">
    <location>
        <position position="243"/>
    </location>
    <ligand>
        <name>substrate</name>
        <note>ligand shared between dimeric partners</note>
    </ligand>
</feature>
<evidence type="ECO:0000256" key="9">
    <source>
        <dbReference type="ARBA" id="ARBA00022741"/>
    </source>
</evidence>
<comment type="activity regulation">
    <text evidence="15">Allosterically activated by ADP and other diphosphonucleosides, and allosterically inhibited by phosphoenolpyruvate.</text>
</comment>
<dbReference type="InterPro" id="IPR012003">
    <property type="entry name" value="ATP_PFK_prok-type"/>
</dbReference>
<dbReference type="Gene3D" id="3.40.50.460">
    <property type="entry name" value="Phosphofructokinase domain"/>
    <property type="match status" value="1"/>
</dbReference>
<evidence type="ECO:0000256" key="6">
    <source>
        <dbReference type="ARBA" id="ARBA00022533"/>
    </source>
</evidence>
<dbReference type="EC" id="2.7.1.11" evidence="15"/>
<feature type="binding site" evidence="15">
    <location>
        <position position="162"/>
    </location>
    <ligand>
        <name>substrate</name>
        <note>ligand shared between dimeric partners</note>
    </ligand>
</feature>
<evidence type="ECO:0000256" key="13">
    <source>
        <dbReference type="ARBA" id="ARBA00023152"/>
    </source>
</evidence>
<dbReference type="NCBIfam" id="NF002872">
    <property type="entry name" value="PRK03202.1"/>
    <property type="match status" value="1"/>
</dbReference>
<keyword evidence="12 15" id="KW-0460">Magnesium</keyword>
<dbReference type="FunFam" id="3.40.50.450:FF:000001">
    <property type="entry name" value="ATP-dependent 6-phosphofructokinase"/>
    <property type="match status" value="1"/>
</dbReference>
<feature type="binding site" description="in other chain" evidence="15">
    <location>
        <begin position="213"/>
        <end position="215"/>
    </location>
    <ligand>
        <name>ADP</name>
        <dbReference type="ChEBI" id="CHEBI:456216"/>
        <note>allosteric activator; ligand shared between dimeric partners</note>
    </ligand>
</feature>
<feature type="binding site" evidence="15">
    <location>
        <position position="103"/>
    </location>
    <ligand>
        <name>Mg(2+)</name>
        <dbReference type="ChEBI" id="CHEBI:18420"/>
        <note>catalytic</note>
    </ligand>
</feature>
<dbReference type="HAMAP" id="MF_00339">
    <property type="entry name" value="Phosphofructokinase_I_B1"/>
    <property type="match status" value="1"/>
</dbReference>
<dbReference type="PIRSF" id="PIRSF000532">
    <property type="entry name" value="ATP_PFK_prok"/>
    <property type="match status" value="1"/>
</dbReference>
<proteinExistence type="inferred from homology"/>
<dbReference type="InterPro" id="IPR012828">
    <property type="entry name" value="PFKA_ATP_prok"/>
</dbReference>
<dbReference type="FunFam" id="3.40.50.460:FF:000002">
    <property type="entry name" value="ATP-dependent 6-phosphofructokinase"/>
    <property type="match status" value="1"/>
</dbReference>
<dbReference type="SUPFAM" id="SSF53784">
    <property type="entry name" value="Phosphofructokinase"/>
    <property type="match status" value="1"/>
</dbReference>
<comment type="similarity">
    <text evidence="15">Belongs to the phosphofructokinase type A (PFKA) family. ATP-dependent PFK group I subfamily. Prokaryotic clade 'B1' sub-subfamily.</text>
</comment>
<comment type="subunit">
    <text evidence="15">Homotetramer.</text>
</comment>
<feature type="binding site" evidence="15">
    <location>
        <position position="11"/>
    </location>
    <ligand>
        <name>ATP</name>
        <dbReference type="ChEBI" id="CHEBI:30616"/>
    </ligand>
</feature>
<dbReference type="Gene3D" id="3.40.50.450">
    <property type="match status" value="1"/>
</dbReference>
<feature type="domain" description="Phosphofructokinase" evidence="16">
    <location>
        <begin position="3"/>
        <end position="275"/>
    </location>
</feature>
<accession>A0A6I1MH33</accession>
<dbReference type="Proteomes" id="UP000430345">
    <property type="component" value="Unassembled WGS sequence"/>
</dbReference>
<keyword evidence="11 15" id="KW-0067">ATP-binding</keyword>
<feature type="binding site" description="in other chain" evidence="15">
    <location>
        <position position="222"/>
    </location>
    <ligand>
        <name>substrate</name>
        <note>ligand shared between dimeric partners</note>
    </ligand>
</feature>
<dbReference type="GO" id="GO:0046872">
    <property type="term" value="F:metal ion binding"/>
    <property type="evidence" value="ECO:0007669"/>
    <property type="project" value="UniProtKB-KW"/>
</dbReference>
<dbReference type="UniPathway" id="UPA00109">
    <property type="reaction ID" value="UER00182"/>
</dbReference>
<evidence type="ECO:0000313" key="18">
    <source>
        <dbReference type="Proteomes" id="UP000430345"/>
    </source>
</evidence>
<dbReference type="NCBIfam" id="TIGR02482">
    <property type="entry name" value="PFKA_ATP"/>
    <property type="match status" value="1"/>
</dbReference>
<evidence type="ECO:0000256" key="4">
    <source>
        <dbReference type="ARBA" id="ARBA00004679"/>
    </source>
</evidence>
<keyword evidence="9 15" id="KW-0547">Nucleotide-binding</keyword>
<comment type="cofactor">
    <cofactor evidence="1 15">
        <name>Mg(2+)</name>
        <dbReference type="ChEBI" id="CHEBI:18420"/>
    </cofactor>
</comment>
<dbReference type="PRINTS" id="PR00476">
    <property type="entry name" value="PHFRCTKINASE"/>
</dbReference>
<keyword evidence="5 15" id="KW-0963">Cytoplasm</keyword>
<comment type="caution">
    <text evidence="17">The sequence shown here is derived from an EMBL/GenBank/DDBJ whole genome shotgun (WGS) entry which is preliminary data.</text>
</comment>
<feature type="binding site" description="in other chain" evidence="15">
    <location>
        <begin position="169"/>
        <end position="171"/>
    </location>
    <ligand>
        <name>substrate</name>
        <note>ligand shared between dimeric partners</note>
    </ligand>
</feature>
<organism evidence="17 18">
    <name type="scientific">Clostridium tarantellae</name>
    <dbReference type="NCBI Taxonomy" id="39493"/>
    <lineage>
        <taxon>Bacteria</taxon>
        <taxon>Bacillati</taxon>
        <taxon>Bacillota</taxon>
        <taxon>Clostridia</taxon>
        <taxon>Eubacteriales</taxon>
        <taxon>Clostridiaceae</taxon>
        <taxon>Clostridium</taxon>
    </lineage>
</organism>
<dbReference type="GO" id="GO:0030388">
    <property type="term" value="P:fructose 1,6-bisphosphate metabolic process"/>
    <property type="evidence" value="ECO:0007669"/>
    <property type="project" value="TreeGrafter"/>
</dbReference>
<dbReference type="OrthoDB" id="9802503at2"/>
<dbReference type="InterPro" id="IPR022953">
    <property type="entry name" value="ATP_PFK"/>
</dbReference>
<feature type="binding site" description="in other chain" evidence="15">
    <location>
        <begin position="249"/>
        <end position="252"/>
    </location>
    <ligand>
        <name>substrate</name>
        <note>ligand shared between dimeric partners</note>
    </ligand>
</feature>
<name>A0A6I1MH33_9CLOT</name>
<keyword evidence="13 15" id="KW-0324">Glycolysis</keyword>
<dbReference type="GO" id="GO:0005524">
    <property type="term" value="F:ATP binding"/>
    <property type="evidence" value="ECO:0007669"/>
    <property type="project" value="UniProtKB-UniRule"/>
</dbReference>
<evidence type="ECO:0000256" key="7">
    <source>
        <dbReference type="ARBA" id="ARBA00022679"/>
    </source>
</evidence>
<comment type="function">
    <text evidence="2 15">Catalyzes the phosphorylation of D-fructose 6-phosphate to fructose 1,6-bisphosphate by ATP, the first committing step of glycolysis.</text>
</comment>
<keyword evidence="6 15" id="KW-0021">Allosteric enzyme</keyword>
<evidence type="ECO:0000256" key="10">
    <source>
        <dbReference type="ARBA" id="ARBA00022777"/>
    </source>
</evidence>
<evidence type="ECO:0000256" key="2">
    <source>
        <dbReference type="ARBA" id="ARBA00002659"/>
    </source>
</evidence>
<protein>
    <recommendedName>
        <fullName evidence="15">ATP-dependent 6-phosphofructokinase</fullName>
        <shortName evidence="15">ATP-PFK</shortName>
        <shortName evidence="15">Phosphofructokinase</shortName>
        <ecNumber evidence="15">2.7.1.11</ecNumber>
    </recommendedName>
    <alternativeName>
        <fullName evidence="15">Phosphohexokinase</fullName>
    </alternativeName>
</protein>
<feature type="binding site" evidence="15">
    <location>
        <begin position="21"/>
        <end position="25"/>
    </location>
    <ligand>
        <name>ADP</name>
        <dbReference type="ChEBI" id="CHEBI:456216"/>
        <note>allosteric activator; ligand shared between dimeric partners</note>
    </ligand>
</feature>
<dbReference type="GO" id="GO:0016208">
    <property type="term" value="F:AMP binding"/>
    <property type="evidence" value="ECO:0007669"/>
    <property type="project" value="TreeGrafter"/>
</dbReference>
<dbReference type="InterPro" id="IPR000023">
    <property type="entry name" value="Phosphofructokinase_dom"/>
</dbReference>
<comment type="subcellular location">
    <subcellularLocation>
        <location evidence="3 15">Cytoplasm</location>
    </subcellularLocation>
</comment>
<evidence type="ECO:0000256" key="8">
    <source>
        <dbReference type="ARBA" id="ARBA00022723"/>
    </source>
</evidence>
<feature type="binding site" description="in other chain" evidence="15">
    <location>
        <begin position="125"/>
        <end position="127"/>
    </location>
    <ligand>
        <name>substrate</name>
        <note>ligand shared between dimeric partners</note>
    </ligand>
</feature>
<comment type="pathway">
    <text evidence="4 15">Carbohydrate degradation; glycolysis; D-glyceraldehyde 3-phosphate and glycerone phosphate from D-glucose: step 3/4.</text>
</comment>
<evidence type="ECO:0000259" key="16">
    <source>
        <dbReference type="Pfam" id="PF00365"/>
    </source>
</evidence>
<keyword evidence="10 15" id="KW-0418">Kinase</keyword>
<dbReference type="Pfam" id="PF00365">
    <property type="entry name" value="PFK"/>
    <property type="match status" value="1"/>
</dbReference>
<dbReference type="GO" id="GO:0061621">
    <property type="term" value="P:canonical glycolysis"/>
    <property type="evidence" value="ECO:0007669"/>
    <property type="project" value="TreeGrafter"/>
</dbReference>
<dbReference type="InterPro" id="IPR035966">
    <property type="entry name" value="PKF_sf"/>
</dbReference>
<comment type="caution">
    <text evidence="15">Lacks conserved residue(s) required for the propagation of feature annotation.</text>
</comment>
<feature type="binding site" evidence="15">
    <location>
        <begin position="72"/>
        <end position="73"/>
    </location>
    <ligand>
        <name>ATP</name>
        <dbReference type="ChEBI" id="CHEBI:30616"/>
    </ligand>
</feature>
<dbReference type="GO" id="GO:0048029">
    <property type="term" value="F:monosaccharide binding"/>
    <property type="evidence" value="ECO:0007669"/>
    <property type="project" value="TreeGrafter"/>
</dbReference>
<comment type="catalytic activity">
    <reaction evidence="14 15">
        <text>beta-D-fructose 6-phosphate + ATP = beta-D-fructose 1,6-bisphosphate + ADP + H(+)</text>
        <dbReference type="Rhea" id="RHEA:16109"/>
        <dbReference type="ChEBI" id="CHEBI:15378"/>
        <dbReference type="ChEBI" id="CHEBI:30616"/>
        <dbReference type="ChEBI" id="CHEBI:32966"/>
        <dbReference type="ChEBI" id="CHEBI:57634"/>
        <dbReference type="ChEBI" id="CHEBI:456216"/>
        <dbReference type="EC" id="2.7.1.11"/>
    </reaction>
</comment>
<evidence type="ECO:0000256" key="14">
    <source>
        <dbReference type="ARBA" id="ARBA00048070"/>
    </source>
</evidence>
<evidence type="ECO:0000256" key="3">
    <source>
        <dbReference type="ARBA" id="ARBA00004496"/>
    </source>
</evidence>
<evidence type="ECO:0000256" key="5">
    <source>
        <dbReference type="ARBA" id="ARBA00022490"/>
    </source>
</evidence>
<dbReference type="GO" id="GO:0070095">
    <property type="term" value="F:fructose-6-phosphate binding"/>
    <property type="evidence" value="ECO:0007669"/>
    <property type="project" value="TreeGrafter"/>
</dbReference>
<reference evidence="17 18" key="1">
    <citation type="submission" date="2019-10" db="EMBL/GenBank/DDBJ databases">
        <title>The Genome Sequence of Clostridium tarantellae Isolated from Fish Brain.</title>
        <authorList>
            <person name="Bano L."/>
            <person name="Kiel M."/>
            <person name="Sales G."/>
            <person name="Doxey A.C."/>
            <person name="Mansfield M.J."/>
            <person name="Schiavone M."/>
            <person name="Rossetto O."/>
            <person name="Pirazzini M."/>
            <person name="Dobrindt U."/>
            <person name="Montecucco C."/>
        </authorList>
    </citation>
    <scope>NUCLEOTIDE SEQUENCE [LARGE SCALE GENOMIC DNA]</scope>
    <source>
        <strain evidence="17 18">DSM 3997</strain>
    </source>
</reference>
<keyword evidence="8 15" id="KW-0479">Metal-binding</keyword>
<evidence type="ECO:0000256" key="1">
    <source>
        <dbReference type="ARBA" id="ARBA00001946"/>
    </source>
</evidence>
<feature type="active site" description="Proton acceptor" evidence="15">
    <location>
        <position position="127"/>
    </location>
</feature>
<dbReference type="GO" id="GO:0042802">
    <property type="term" value="F:identical protein binding"/>
    <property type="evidence" value="ECO:0007669"/>
    <property type="project" value="TreeGrafter"/>
</dbReference>
<keyword evidence="18" id="KW-1185">Reference proteome</keyword>
<gene>
    <name evidence="15 17" type="primary">pfkA</name>
    <name evidence="17" type="ORF">GBZ86_02800</name>
</gene>
<dbReference type="RefSeq" id="WP_152887534.1">
    <property type="nucleotide sequence ID" value="NZ_WHJC01000017.1"/>
</dbReference>
<feature type="binding site" evidence="15">
    <location>
        <begin position="102"/>
        <end position="105"/>
    </location>
    <ligand>
        <name>ATP</name>
        <dbReference type="ChEBI" id="CHEBI:30616"/>
    </ligand>
</feature>
<evidence type="ECO:0000256" key="12">
    <source>
        <dbReference type="ARBA" id="ARBA00022842"/>
    </source>
</evidence>
<feature type="binding site" description="in other chain" evidence="15">
    <location>
        <position position="154"/>
    </location>
    <ligand>
        <name>ADP</name>
        <dbReference type="ChEBI" id="CHEBI:456216"/>
        <note>allosteric activator; ligand shared between dimeric partners</note>
    </ligand>
</feature>
<dbReference type="GO" id="GO:0006002">
    <property type="term" value="P:fructose 6-phosphate metabolic process"/>
    <property type="evidence" value="ECO:0007669"/>
    <property type="project" value="UniProtKB-UniRule"/>
</dbReference>
<keyword evidence="7 15" id="KW-0808">Transferase</keyword>
<feature type="binding site" description="in other chain" evidence="15">
    <location>
        <begin position="185"/>
        <end position="187"/>
    </location>
    <ligand>
        <name>ADP</name>
        <dbReference type="ChEBI" id="CHEBI:456216"/>
        <note>allosteric activator; ligand shared between dimeric partners</note>
    </ligand>
</feature>
<dbReference type="PANTHER" id="PTHR13697:SF4">
    <property type="entry name" value="ATP-DEPENDENT 6-PHOSPHOFRUCTOKINASE"/>
    <property type="match status" value="1"/>
</dbReference>
<evidence type="ECO:0000313" key="17">
    <source>
        <dbReference type="EMBL" id="MPQ42685.1"/>
    </source>
</evidence>
<dbReference type="GO" id="GO:0003872">
    <property type="term" value="F:6-phosphofructokinase activity"/>
    <property type="evidence" value="ECO:0007669"/>
    <property type="project" value="UniProtKB-UniRule"/>
</dbReference>
<dbReference type="EMBL" id="WHJC01000017">
    <property type="protein sequence ID" value="MPQ42685.1"/>
    <property type="molecule type" value="Genomic_DNA"/>
</dbReference>